<evidence type="ECO:0000313" key="4">
    <source>
        <dbReference type="Proteomes" id="UP000198648"/>
    </source>
</evidence>
<dbReference type="EMBL" id="FOEI01000001">
    <property type="protein sequence ID" value="SEP54770.1"/>
    <property type="molecule type" value="Genomic_DNA"/>
</dbReference>
<name>A0A1H8YRG8_9FLAO</name>
<accession>A0A1H8YRG8</accession>
<dbReference type="PANTHER" id="PTHR23416">
    <property type="entry name" value="SIALIC ACID SYNTHASE-RELATED"/>
    <property type="match status" value="1"/>
</dbReference>
<evidence type="ECO:0000256" key="1">
    <source>
        <dbReference type="ARBA" id="ARBA00007274"/>
    </source>
</evidence>
<protein>
    <submittedName>
        <fullName evidence="3">Acetyltransferase (Isoleucine patch superfamily)</fullName>
    </submittedName>
</protein>
<dbReference type="Proteomes" id="UP000198648">
    <property type="component" value="Unassembled WGS sequence"/>
</dbReference>
<dbReference type="GO" id="GO:0008374">
    <property type="term" value="F:O-acyltransferase activity"/>
    <property type="evidence" value="ECO:0007669"/>
    <property type="project" value="TreeGrafter"/>
</dbReference>
<sequence>MNNIDYSNYKNKIQSRSTLKFLIGILPRFYNHFLAEINRQIAIVKGARIGKNTYITFSLAIKANKNLCVGDSSIVETSNLDLRDTITIGNHVIINKNVTILRASHEVDSLDFETISNPLIINDFVWIATNAAILPSCKEISKGVVLGAFSILTKSILDENVIFAGNPAKFIRNRKNIYSNLVVESLQGRDFLKYISFRNKN</sequence>
<dbReference type="OrthoDB" id="9801697at2"/>
<dbReference type="SUPFAM" id="SSF51161">
    <property type="entry name" value="Trimeric LpxA-like enzymes"/>
    <property type="match status" value="1"/>
</dbReference>
<keyword evidence="2 3" id="KW-0808">Transferase</keyword>
<dbReference type="GO" id="GO:0005829">
    <property type="term" value="C:cytosol"/>
    <property type="evidence" value="ECO:0007669"/>
    <property type="project" value="TreeGrafter"/>
</dbReference>
<comment type="similarity">
    <text evidence="1">Belongs to the transferase hexapeptide repeat family.</text>
</comment>
<evidence type="ECO:0000256" key="2">
    <source>
        <dbReference type="ARBA" id="ARBA00022679"/>
    </source>
</evidence>
<gene>
    <name evidence="3" type="ORF">SAMN05444005_10147</name>
</gene>
<dbReference type="STRING" id="1299341.SAMN05444005_10147"/>
<evidence type="ECO:0000313" key="3">
    <source>
        <dbReference type="EMBL" id="SEP54770.1"/>
    </source>
</evidence>
<dbReference type="RefSeq" id="WP_091463484.1">
    <property type="nucleotide sequence ID" value="NZ_FOEI01000001.1"/>
</dbReference>
<keyword evidence="4" id="KW-1185">Reference proteome</keyword>
<dbReference type="InterPro" id="IPR051159">
    <property type="entry name" value="Hexapeptide_acetyltransf"/>
</dbReference>
<proteinExistence type="inferred from homology"/>
<reference evidence="3 4" key="1">
    <citation type="submission" date="2016-10" db="EMBL/GenBank/DDBJ databases">
        <authorList>
            <person name="de Groot N.N."/>
        </authorList>
    </citation>
    <scope>NUCLEOTIDE SEQUENCE [LARGE SCALE GENOMIC DNA]</scope>
    <source>
        <strain evidence="3 4">DSM 27078</strain>
    </source>
</reference>
<organism evidence="3 4">
    <name type="scientific">Flavobacterium urocaniciphilum</name>
    <dbReference type="NCBI Taxonomy" id="1299341"/>
    <lineage>
        <taxon>Bacteria</taxon>
        <taxon>Pseudomonadati</taxon>
        <taxon>Bacteroidota</taxon>
        <taxon>Flavobacteriia</taxon>
        <taxon>Flavobacteriales</taxon>
        <taxon>Flavobacteriaceae</taxon>
        <taxon>Flavobacterium</taxon>
    </lineage>
</organism>
<dbReference type="AlphaFoldDB" id="A0A1H8YRG8"/>
<dbReference type="PANTHER" id="PTHR23416:SF23">
    <property type="entry name" value="ACETYLTRANSFERASE C18B11.09C-RELATED"/>
    <property type="match status" value="1"/>
</dbReference>
<dbReference type="InterPro" id="IPR011004">
    <property type="entry name" value="Trimer_LpxA-like_sf"/>
</dbReference>
<dbReference type="Gene3D" id="2.160.10.10">
    <property type="entry name" value="Hexapeptide repeat proteins"/>
    <property type="match status" value="1"/>
</dbReference>